<dbReference type="RefSeq" id="XP_002909957.1">
    <property type="nucleotide sequence ID" value="XM_002909911.1"/>
</dbReference>
<feature type="non-terminal residue" evidence="2">
    <location>
        <position position="705"/>
    </location>
</feature>
<feature type="region of interest" description="Disordered" evidence="1">
    <location>
        <begin position="66"/>
        <end position="86"/>
    </location>
</feature>
<accession>D0RLX3</accession>
<feature type="compositionally biased region" description="Basic residues" evidence="1">
    <location>
        <begin position="316"/>
        <end position="325"/>
    </location>
</feature>
<keyword evidence="3" id="KW-1185">Reference proteome</keyword>
<organism evidence="2 3">
    <name type="scientific">Phytophthora infestans (strain T30-4)</name>
    <name type="common">Potato late blight agent</name>
    <dbReference type="NCBI Taxonomy" id="403677"/>
    <lineage>
        <taxon>Eukaryota</taxon>
        <taxon>Sar</taxon>
        <taxon>Stramenopiles</taxon>
        <taxon>Oomycota</taxon>
        <taxon>Peronosporomycetes</taxon>
        <taxon>Peronosporales</taxon>
        <taxon>Peronosporaceae</taxon>
        <taxon>Phytophthora</taxon>
    </lineage>
</organism>
<dbReference type="InParanoid" id="D0RLX3"/>
<feature type="region of interest" description="Disordered" evidence="1">
    <location>
        <begin position="172"/>
        <end position="209"/>
    </location>
</feature>
<reference evidence="3" key="1">
    <citation type="journal article" date="2009" name="Nature">
        <title>Genome sequence and analysis of the Irish potato famine pathogen Phytophthora infestans.</title>
        <authorList>
            <consortium name="The Broad Institute Genome Sequencing Platform"/>
            <person name="Haas B.J."/>
            <person name="Kamoun S."/>
            <person name="Zody M.C."/>
            <person name="Jiang R.H."/>
            <person name="Handsaker R.E."/>
            <person name="Cano L.M."/>
            <person name="Grabherr M."/>
            <person name="Kodira C.D."/>
            <person name="Raffaele S."/>
            <person name="Torto-Alalibo T."/>
            <person name="Bozkurt T.O."/>
            <person name="Ah-Fong A.M."/>
            <person name="Alvarado L."/>
            <person name="Anderson V.L."/>
            <person name="Armstrong M.R."/>
            <person name="Avrova A."/>
            <person name="Baxter L."/>
            <person name="Beynon J."/>
            <person name="Boevink P.C."/>
            <person name="Bollmann S.R."/>
            <person name="Bos J.I."/>
            <person name="Bulone V."/>
            <person name="Cai G."/>
            <person name="Cakir C."/>
            <person name="Carrington J.C."/>
            <person name="Chawner M."/>
            <person name="Conti L."/>
            <person name="Costanzo S."/>
            <person name="Ewan R."/>
            <person name="Fahlgren N."/>
            <person name="Fischbach M.A."/>
            <person name="Fugelstad J."/>
            <person name="Gilroy E.M."/>
            <person name="Gnerre S."/>
            <person name="Green P.J."/>
            <person name="Grenville-Briggs L.J."/>
            <person name="Griffith J."/>
            <person name="Grunwald N.J."/>
            <person name="Horn K."/>
            <person name="Horner N.R."/>
            <person name="Hu C.H."/>
            <person name="Huitema E."/>
            <person name="Jeong D.H."/>
            <person name="Jones A.M."/>
            <person name="Jones J.D."/>
            <person name="Jones R.W."/>
            <person name="Karlsson E.K."/>
            <person name="Kunjeti S.G."/>
            <person name="Lamour K."/>
            <person name="Liu Z."/>
            <person name="Ma L."/>
            <person name="Maclean D."/>
            <person name="Chibucos M.C."/>
            <person name="McDonald H."/>
            <person name="McWalters J."/>
            <person name="Meijer H.J."/>
            <person name="Morgan W."/>
            <person name="Morris P.F."/>
            <person name="Munro C.A."/>
            <person name="O'Neill K."/>
            <person name="Ospina-Giraldo M."/>
            <person name="Pinzon A."/>
            <person name="Pritchard L."/>
            <person name="Ramsahoye B."/>
            <person name="Ren Q."/>
            <person name="Restrepo S."/>
            <person name="Roy S."/>
            <person name="Sadanandom A."/>
            <person name="Savidor A."/>
            <person name="Schornack S."/>
            <person name="Schwartz D.C."/>
            <person name="Schumann U.D."/>
            <person name="Schwessinger B."/>
            <person name="Seyer L."/>
            <person name="Sharpe T."/>
            <person name="Silvar C."/>
            <person name="Song J."/>
            <person name="Studholme D.J."/>
            <person name="Sykes S."/>
            <person name="Thines M."/>
            <person name="van de Vondervoort P.J."/>
            <person name="Phuntumart V."/>
            <person name="Wawra S."/>
            <person name="Weide R."/>
            <person name="Win J."/>
            <person name="Young C."/>
            <person name="Zhou S."/>
            <person name="Fry W."/>
            <person name="Meyers B.C."/>
            <person name="van West P."/>
            <person name="Ristaino J."/>
            <person name="Govers F."/>
            <person name="Birch P.R."/>
            <person name="Whisson S.C."/>
            <person name="Judelson H.S."/>
            <person name="Nusbaum C."/>
        </authorList>
    </citation>
    <scope>NUCLEOTIDE SEQUENCE [LARGE SCALE GENOMIC DNA]</scope>
    <source>
        <strain evidence="3">T30-4</strain>
    </source>
</reference>
<protein>
    <submittedName>
        <fullName evidence="2">Uncharacterized protein</fullName>
    </submittedName>
</protein>
<feature type="region of interest" description="Disordered" evidence="1">
    <location>
        <begin position="567"/>
        <end position="603"/>
    </location>
</feature>
<dbReference type="Proteomes" id="UP000006643">
    <property type="component" value="Unassembled WGS sequence"/>
</dbReference>
<evidence type="ECO:0000313" key="2">
    <source>
        <dbReference type="EMBL" id="EEY55098.1"/>
    </source>
</evidence>
<gene>
    <name evidence="2" type="ORF">PITG_22153</name>
</gene>
<proteinExistence type="predicted"/>
<feature type="region of interest" description="Disordered" evidence="1">
    <location>
        <begin position="495"/>
        <end position="535"/>
    </location>
</feature>
<dbReference type="KEGG" id="pif:PITG_22153"/>
<dbReference type="AlphaFoldDB" id="D0RLX3"/>
<feature type="region of interest" description="Disordered" evidence="1">
    <location>
        <begin position="297"/>
        <end position="333"/>
    </location>
</feature>
<feature type="compositionally biased region" description="Basic residues" evidence="1">
    <location>
        <begin position="586"/>
        <end position="595"/>
    </location>
</feature>
<feature type="region of interest" description="Disordered" evidence="1">
    <location>
        <begin position="442"/>
        <end position="479"/>
    </location>
</feature>
<feature type="compositionally biased region" description="Basic and acidic residues" evidence="1">
    <location>
        <begin position="677"/>
        <end position="687"/>
    </location>
</feature>
<dbReference type="HOGENOM" id="CLU_024372_0_0_1"/>
<feature type="compositionally biased region" description="Basic residues" evidence="1">
    <location>
        <begin position="192"/>
        <end position="201"/>
    </location>
</feature>
<sequence>VMSPNGLVWALRCTRNMRWGSSRSSRRGSNGLRRQGERTIQVRGGHAVALCVREKDGRVLHKEVVSSGVSGGSKEVDREGEQQQAQARLKDGYKVSRDDVVVNMREPGNLANAAATGYAGQRAGGKLYKNVCSEEAAADKHHAESSRMAPKRLGMGTAVYAEYALGEFTLKSSRKQRAPTTGGADHTSARWTRSRSLRSGKGRPSSAQGGGFEWCEWWIERGRSRRGTTTSSSKAQGRLQGVKGRRGGEHEGAGKLSERGSNGYAGQCAGGYEPKRLGMGTAVYAEYALGEFTLKSSRKQRAPTTGGADHTSARWTRSRSLRSGKGRPSSAQGGGFEWCEWWIERGRSRRGTTTSSSKAQGRLQGVKGRRGGEHEGAGKLSERGSNGYAGQCAGGKLYKNVCSEEAAADKHHAESSRMAPKRLGMGTAVYAEYALGEFTLKSSRKQRAPTTGGADHTSARWTRSRSLRSGKGRPSSAQGGGFEWCEWWIERGRSRRGTTTSSSKAQGRLQGVKGRRGGEHEGAGKLSERGSNGYAGQCAGGYEPKRLGMGTAVYAEYALGEFTLKSSRKQRAPTTGGADHTSARWTRSRSLRSGKGRPSSAQGGGFEWCEWWIERGRSRRGTTTSSSKAQGRLQGVKGRRGGEHEGAGKLSERGSNGYAGQRAGGKRYKNVCSEEAAADKHHAESSRMAKKRENRLQMVQVADED</sequence>
<name>D0RLX3_PHYIT</name>
<feature type="region of interest" description="Disordered" evidence="1">
    <location>
        <begin position="225"/>
        <end position="265"/>
    </location>
</feature>
<feature type="compositionally biased region" description="Basic and acidic residues" evidence="1">
    <location>
        <begin position="370"/>
        <end position="382"/>
    </location>
</feature>
<evidence type="ECO:0000256" key="1">
    <source>
        <dbReference type="SAM" id="MobiDB-lite"/>
    </source>
</evidence>
<feature type="compositionally biased region" description="Basic residues" evidence="1">
    <location>
        <begin position="462"/>
        <end position="471"/>
    </location>
</feature>
<feature type="compositionally biased region" description="Basic and acidic residues" evidence="1">
    <location>
        <begin position="246"/>
        <end position="258"/>
    </location>
</feature>
<dbReference type="GeneID" id="9468486"/>
<dbReference type="EMBL" id="GG688950">
    <property type="protein sequence ID" value="EEY55098.1"/>
    <property type="molecule type" value="Genomic_DNA"/>
</dbReference>
<feature type="compositionally biased region" description="Basic and acidic residues" evidence="1">
    <location>
        <begin position="516"/>
        <end position="528"/>
    </location>
</feature>
<feature type="region of interest" description="Disordered" evidence="1">
    <location>
        <begin position="618"/>
        <end position="705"/>
    </location>
</feature>
<dbReference type="VEuPathDB" id="FungiDB:PITG_22153"/>
<feature type="region of interest" description="Disordered" evidence="1">
    <location>
        <begin position="349"/>
        <end position="386"/>
    </location>
</feature>
<evidence type="ECO:0000313" key="3">
    <source>
        <dbReference type="Proteomes" id="UP000006643"/>
    </source>
</evidence>
<feature type="compositionally biased region" description="Basic and acidic residues" evidence="1">
    <location>
        <begin position="640"/>
        <end position="652"/>
    </location>
</feature>